<accession>A0A6C0AS34</accession>
<dbReference type="EMBL" id="MN740764">
    <property type="protein sequence ID" value="QHS82293.1"/>
    <property type="molecule type" value="Genomic_DNA"/>
</dbReference>
<protein>
    <submittedName>
        <fullName evidence="1">Uncharacterized protein</fullName>
    </submittedName>
</protein>
<evidence type="ECO:0000313" key="1">
    <source>
        <dbReference type="EMBL" id="QHS82293.1"/>
    </source>
</evidence>
<proteinExistence type="predicted"/>
<sequence length="110" mass="12078">MYSQRQFTPGKKSNSAKIINYIAAYNALHPGSDQLKCICIQDQYNKNVLGSNSPSTRISNNQRVSQIVNFSRGGKTQYGNFYLGQPLNINYLGRAEGMPGGSGSPPVNKF</sequence>
<name>A0A6C0AS34_9ZZZZ</name>
<reference evidence="1" key="1">
    <citation type="journal article" date="2020" name="Nature">
        <title>Giant virus diversity and host interactions through global metagenomics.</title>
        <authorList>
            <person name="Schulz F."/>
            <person name="Roux S."/>
            <person name="Paez-Espino D."/>
            <person name="Jungbluth S."/>
            <person name="Walsh D.A."/>
            <person name="Denef V.J."/>
            <person name="McMahon K.D."/>
            <person name="Konstantinidis K.T."/>
            <person name="Eloe-Fadrosh E.A."/>
            <person name="Kyrpides N.C."/>
            <person name="Woyke T."/>
        </authorList>
    </citation>
    <scope>NUCLEOTIDE SEQUENCE</scope>
    <source>
        <strain evidence="1">GVMAG-S-1101165-79</strain>
    </source>
</reference>
<organism evidence="1">
    <name type="scientific">viral metagenome</name>
    <dbReference type="NCBI Taxonomy" id="1070528"/>
    <lineage>
        <taxon>unclassified sequences</taxon>
        <taxon>metagenomes</taxon>
        <taxon>organismal metagenomes</taxon>
    </lineage>
</organism>
<dbReference type="AlphaFoldDB" id="A0A6C0AS34"/>